<dbReference type="SFLD" id="SFLDS00019">
    <property type="entry name" value="Glutathione_Transferase_(cytos"/>
    <property type="match status" value="1"/>
</dbReference>
<evidence type="ECO:0000256" key="3">
    <source>
        <dbReference type="PIRSR" id="PIRSR015753-3"/>
    </source>
</evidence>
<dbReference type="SUPFAM" id="SSF52833">
    <property type="entry name" value="Thioredoxin-like"/>
    <property type="match status" value="1"/>
</dbReference>
<feature type="compositionally biased region" description="Low complexity" evidence="4">
    <location>
        <begin position="11"/>
        <end position="23"/>
    </location>
</feature>
<dbReference type="EMBL" id="BQFW01000002">
    <property type="protein sequence ID" value="GJJ68569.1"/>
    <property type="molecule type" value="Genomic_DNA"/>
</dbReference>
<accession>A0A9P3H204</accession>
<dbReference type="InterPro" id="IPR004045">
    <property type="entry name" value="Glutathione_S-Trfase_N"/>
</dbReference>
<gene>
    <name evidence="6" type="ORF">EMPS_00915</name>
</gene>
<organism evidence="6 7">
    <name type="scientific">Entomortierella parvispora</name>
    <dbReference type="NCBI Taxonomy" id="205924"/>
    <lineage>
        <taxon>Eukaryota</taxon>
        <taxon>Fungi</taxon>
        <taxon>Fungi incertae sedis</taxon>
        <taxon>Mucoromycota</taxon>
        <taxon>Mortierellomycotina</taxon>
        <taxon>Mortierellomycetes</taxon>
        <taxon>Mortierellales</taxon>
        <taxon>Mortierellaceae</taxon>
        <taxon>Entomortierella</taxon>
    </lineage>
</organism>
<evidence type="ECO:0000256" key="2">
    <source>
        <dbReference type="PIRSR" id="PIRSR015753-2"/>
    </source>
</evidence>
<reference evidence="6" key="1">
    <citation type="submission" date="2021-11" db="EMBL/GenBank/DDBJ databases">
        <authorList>
            <person name="Herlambang A."/>
            <person name="Guo Y."/>
            <person name="Takashima Y."/>
            <person name="Nishizawa T."/>
        </authorList>
    </citation>
    <scope>NUCLEOTIDE SEQUENCE</scope>
    <source>
        <strain evidence="6">E1425</strain>
    </source>
</reference>
<dbReference type="Proteomes" id="UP000827284">
    <property type="component" value="Unassembled WGS sequence"/>
</dbReference>
<feature type="site" description="Lowers pKa of active site Cys" evidence="3">
    <location>
        <position position="309"/>
    </location>
</feature>
<proteinExistence type="predicted"/>
<dbReference type="InterPro" id="IPR016639">
    <property type="entry name" value="GST_Omega/GSH"/>
</dbReference>
<dbReference type="InterPro" id="IPR036282">
    <property type="entry name" value="Glutathione-S-Trfase_C_sf"/>
</dbReference>
<feature type="binding site" evidence="2">
    <location>
        <begin position="156"/>
        <end position="157"/>
    </location>
    <ligand>
        <name>glutathione</name>
        <dbReference type="ChEBI" id="CHEBI:57925"/>
    </ligand>
</feature>
<evidence type="ECO:0000313" key="7">
    <source>
        <dbReference type="Proteomes" id="UP000827284"/>
    </source>
</evidence>
<dbReference type="InterPro" id="IPR047047">
    <property type="entry name" value="GST_Omega-like_C"/>
</dbReference>
<keyword evidence="7" id="KW-1185">Reference proteome</keyword>
<evidence type="ECO:0000256" key="4">
    <source>
        <dbReference type="SAM" id="MobiDB-lite"/>
    </source>
</evidence>
<dbReference type="Gene3D" id="3.40.30.10">
    <property type="entry name" value="Glutaredoxin"/>
    <property type="match status" value="1"/>
</dbReference>
<feature type="site" description="Lowers pKa of active site Cys" evidence="3">
    <location>
        <position position="265"/>
    </location>
</feature>
<dbReference type="GO" id="GO:0004364">
    <property type="term" value="F:glutathione transferase activity"/>
    <property type="evidence" value="ECO:0007669"/>
    <property type="project" value="InterPro"/>
</dbReference>
<dbReference type="InterPro" id="IPR010987">
    <property type="entry name" value="Glutathione-S-Trfase_C-like"/>
</dbReference>
<protein>
    <submittedName>
        <fullName evidence="6">Glutathionyl-hydroquinone reductase</fullName>
    </submittedName>
</protein>
<dbReference type="Pfam" id="PF13409">
    <property type="entry name" value="GST_N_2"/>
    <property type="match status" value="1"/>
</dbReference>
<feature type="domain" description="GST C-terminal" evidence="5">
    <location>
        <begin position="183"/>
        <end position="309"/>
    </location>
</feature>
<dbReference type="PANTHER" id="PTHR32419:SF6">
    <property type="entry name" value="GLUTATHIONE S-TRANSFERASE OMEGA-LIKE 1-RELATED"/>
    <property type="match status" value="1"/>
</dbReference>
<evidence type="ECO:0000256" key="1">
    <source>
        <dbReference type="PIRSR" id="PIRSR015753-1"/>
    </source>
</evidence>
<evidence type="ECO:0000313" key="6">
    <source>
        <dbReference type="EMBL" id="GJJ68569.1"/>
    </source>
</evidence>
<dbReference type="SFLD" id="SFLDG01206">
    <property type="entry name" value="Xi.1"/>
    <property type="match status" value="1"/>
</dbReference>
<dbReference type="InterPro" id="IPR040079">
    <property type="entry name" value="Glutathione_S-Trfase"/>
</dbReference>
<dbReference type="SFLD" id="SFLDG01148">
    <property type="entry name" value="Xi_(cytGST)"/>
    <property type="match status" value="1"/>
</dbReference>
<sequence length="334" mass="37727">MATSTNQTVSTAAAADTTPTATTRGPITSVKHGWANANGEFKRAPSTFRDWIQDSPDAKFPAEKGRYHLYISYGCPWAHRTLLVRALKGLEDVISLDSVNWVLGENGWEFNEVYKDSLFGSQYLKEVYLKANPDFSGRITVPVLWDKKTGTIVNNESSEIIRMLNSAFDKFLPEASQGVNYYPPKLQPQIDSVNEWIYDTINNGVYKSGFATTQEAYEKNVYPLFESLDRVEAILAESGDYLVGHTLTEADIRLWPTIVRFDPVYHGHFKCNIKGIEKDYPHILRWARRIYQLPKVADTVKMQYIKNGYYSAVSINPTRIVPAGNGPNLAEPKI</sequence>
<dbReference type="AlphaFoldDB" id="A0A9P3H204"/>
<feature type="active site" description="Proton donor/acceptor" evidence="1">
    <location>
        <position position="206"/>
    </location>
</feature>
<dbReference type="InterPro" id="IPR036249">
    <property type="entry name" value="Thioredoxin-like_sf"/>
</dbReference>
<feature type="binding site" evidence="2">
    <location>
        <position position="108"/>
    </location>
    <ligand>
        <name>glutathione</name>
        <dbReference type="ChEBI" id="CHEBI:57925"/>
    </ligand>
</feature>
<comment type="caution">
    <text evidence="6">The sequence shown here is derived from an EMBL/GenBank/DDBJ whole genome shotgun (WGS) entry which is preliminary data.</text>
</comment>
<name>A0A9P3H204_9FUNG</name>
<dbReference type="PROSITE" id="PS50405">
    <property type="entry name" value="GST_CTER"/>
    <property type="match status" value="1"/>
</dbReference>
<dbReference type="OrthoDB" id="2309723at2759"/>
<dbReference type="SUPFAM" id="SSF47616">
    <property type="entry name" value="GST C-terminal domain-like"/>
    <property type="match status" value="1"/>
</dbReference>
<reference evidence="6" key="2">
    <citation type="journal article" date="2022" name="Microbiol. Resour. Announc.">
        <title>Whole-Genome Sequence of Entomortierella parvispora E1425, a Mucoromycotan Fungus Associated with Burkholderiaceae-Related Endosymbiotic Bacteria.</title>
        <authorList>
            <person name="Herlambang A."/>
            <person name="Guo Y."/>
            <person name="Takashima Y."/>
            <person name="Narisawa K."/>
            <person name="Ohta H."/>
            <person name="Nishizawa T."/>
        </authorList>
    </citation>
    <scope>NUCLEOTIDE SEQUENCE</scope>
    <source>
        <strain evidence="6">E1425</strain>
    </source>
</reference>
<dbReference type="GO" id="GO:0005737">
    <property type="term" value="C:cytoplasm"/>
    <property type="evidence" value="ECO:0007669"/>
    <property type="project" value="TreeGrafter"/>
</dbReference>
<feature type="active site" description="Nucleophile" evidence="1">
    <location>
        <position position="75"/>
    </location>
</feature>
<dbReference type="Pfam" id="PF13410">
    <property type="entry name" value="GST_C_2"/>
    <property type="match status" value="1"/>
</dbReference>
<feature type="compositionally biased region" description="Polar residues" evidence="4">
    <location>
        <begin position="1"/>
        <end position="10"/>
    </location>
</feature>
<dbReference type="CDD" id="cd03190">
    <property type="entry name" value="GST_C_Omega_like"/>
    <property type="match status" value="1"/>
</dbReference>
<evidence type="ECO:0000259" key="5">
    <source>
        <dbReference type="PROSITE" id="PS50405"/>
    </source>
</evidence>
<dbReference type="Gene3D" id="1.20.1050.10">
    <property type="match status" value="1"/>
</dbReference>
<feature type="binding site" evidence="2">
    <location>
        <begin position="138"/>
        <end position="141"/>
    </location>
    <ligand>
        <name>glutathione</name>
        <dbReference type="ChEBI" id="CHEBI:57925"/>
    </ligand>
</feature>
<feature type="region of interest" description="Disordered" evidence="4">
    <location>
        <begin position="1"/>
        <end position="32"/>
    </location>
</feature>
<dbReference type="PANTHER" id="PTHR32419">
    <property type="entry name" value="GLUTATHIONYL-HYDROQUINONE REDUCTASE"/>
    <property type="match status" value="1"/>
</dbReference>
<dbReference type="PIRSF" id="PIRSF015753">
    <property type="entry name" value="GST"/>
    <property type="match status" value="1"/>
</dbReference>